<dbReference type="EMBL" id="DF977570">
    <property type="protein sequence ID" value="GAW27394.1"/>
    <property type="molecule type" value="Genomic_DNA"/>
</dbReference>
<feature type="region of interest" description="Disordered" evidence="1">
    <location>
        <begin position="52"/>
        <end position="73"/>
    </location>
</feature>
<reference evidence="2" key="1">
    <citation type="submission" date="2016-03" db="EMBL/GenBank/DDBJ databases">
        <title>Draft genome sequence of Rosellinia necatrix.</title>
        <authorList>
            <person name="Kanematsu S."/>
        </authorList>
    </citation>
    <scope>NUCLEOTIDE SEQUENCE [LARGE SCALE GENOMIC DNA]</scope>
    <source>
        <strain evidence="2">W97</strain>
    </source>
</reference>
<keyword evidence="3" id="KW-1185">Reference proteome</keyword>
<evidence type="ECO:0000313" key="3">
    <source>
        <dbReference type="Proteomes" id="UP000054516"/>
    </source>
</evidence>
<sequence length="73" mass="8448">MKMGVCIISMRIGSVCTGLVQHAWQSMKRGLFRYQRRKWEYRRRIQCKRDDMACSPPSGKRPPSPDGCADTVE</sequence>
<dbReference type="AlphaFoldDB" id="A0A1S8ABA5"/>
<accession>A0A1S8ABA5</accession>
<name>A0A1S8ABA5_ROSNE</name>
<evidence type="ECO:0000256" key="1">
    <source>
        <dbReference type="SAM" id="MobiDB-lite"/>
    </source>
</evidence>
<gene>
    <name evidence="2" type="ORF">SAMD00023353_12500070</name>
</gene>
<dbReference type="Proteomes" id="UP000054516">
    <property type="component" value="Unassembled WGS sequence"/>
</dbReference>
<organism evidence="2">
    <name type="scientific">Rosellinia necatrix</name>
    <name type="common">White root-rot fungus</name>
    <dbReference type="NCBI Taxonomy" id="77044"/>
    <lineage>
        <taxon>Eukaryota</taxon>
        <taxon>Fungi</taxon>
        <taxon>Dikarya</taxon>
        <taxon>Ascomycota</taxon>
        <taxon>Pezizomycotina</taxon>
        <taxon>Sordariomycetes</taxon>
        <taxon>Xylariomycetidae</taxon>
        <taxon>Xylariales</taxon>
        <taxon>Xylariaceae</taxon>
        <taxon>Rosellinia</taxon>
    </lineage>
</organism>
<protein>
    <submittedName>
        <fullName evidence="2">Uncharacterized protein</fullName>
    </submittedName>
</protein>
<evidence type="ECO:0000313" key="2">
    <source>
        <dbReference type="EMBL" id="GAW27394.1"/>
    </source>
</evidence>
<proteinExistence type="predicted"/>